<dbReference type="EMBL" id="VSSQ01090981">
    <property type="protein sequence ID" value="MPN36699.1"/>
    <property type="molecule type" value="Genomic_DNA"/>
</dbReference>
<proteinExistence type="predicted"/>
<gene>
    <name evidence="1" type="ORF">SDC9_184209</name>
</gene>
<evidence type="ECO:0000313" key="1">
    <source>
        <dbReference type="EMBL" id="MPN36699.1"/>
    </source>
</evidence>
<comment type="caution">
    <text evidence="1">The sequence shown here is derived from an EMBL/GenBank/DDBJ whole genome shotgun (WGS) entry which is preliminary data.</text>
</comment>
<name>A0A645HEY1_9ZZZZ</name>
<accession>A0A645HEY1</accession>
<sequence length="76" mass="8791">MKWNMLFVVQFCIVRQVIHVQGTKHHRVPGANLRFRFFQCLLKRGVGIVSVLKTHDRGQKLVHLLRAPIPKGNHAL</sequence>
<organism evidence="1">
    <name type="scientific">bioreactor metagenome</name>
    <dbReference type="NCBI Taxonomy" id="1076179"/>
    <lineage>
        <taxon>unclassified sequences</taxon>
        <taxon>metagenomes</taxon>
        <taxon>ecological metagenomes</taxon>
    </lineage>
</organism>
<dbReference type="AlphaFoldDB" id="A0A645HEY1"/>
<reference evidence="1" key="1">
    <citation type="submission" date="2019-08" db="EMBL/GenBank/DDBJ databases">
        <authorList>
            <person name="Kucharzyk K."/>
            <person name="Murdoch R.W."/>
            <person name="Higgins S."/>
            <person name="Loffler F."/>
        </authorList>
    </citation>
    <scope>NUCLEOTIDE SEQUENCE</scope>
</reference>
<protein>
    <submittedName>
        <fullName evidence="1">Uncharacterized protein</fullName>
    </submittedName>
</protein>